<sequence length="780" mass="86480">MADMRDKNSASATVKEKKSLLDEEIGKDFLSSWKSMSVTEDDAMDFSFDTVSNGKKKFDFDKLDMDFNLDGDFDKLSSFKVDMPDLDFSCPSTKNAKAKERAEDDCSSGNHQGKRDFFNFSFDFNDEDFAKDTKTGRKFVGNSKSTFRELPDDEPILPRNEKNINNLCSTGAIDIAQMTVSYALCNREEFNGGKNESNLDGDLRRQDEQVTEQEPDTLGSQNNIGEDLPDSDVQIGSEFVGNSKSITKESTEGEHGLLRNGNNMKNLNDVREDVESDSVQNESKMVGDVSPKDKQVAEGEPFKPRSETSTRLEVDHFPSETSIPFQVSNLVSSLHARREGFNTNDDVQIDDKLVISKSLSKELTKEEPVSLGSEKNVKCLSNISFDPLSSEPTLTSTQLTQSYAFCNREVINPDGVQSESKVVNSILQEKEAAIGEPVTLRIKKSLGEAINADGGQNCGKVGNSRLQYTEVKTGESAKLRSEKNSGEVTNDDGVQYFSKIVNIKPQDKQAKTGEPVKLKSEKKSGFHLNPAGLNQSQLKLSIQASGNSKFAVSSTHSIQNLKNVSVEGLKTVKRTSNLSTLKDLRTIGGNKDMPNSTVLRQSSSFRSPGQTVKLPGITPSTIAHLVGGIKKQNPATPSLKRKKIEESNADLVSLKSLKRLSESPKESRKLKETLGGVTEGEVWKHENQGPNEAKNVLHGHTRPRLEVARDFRMTELEISLVMEDDGNVEKAEAYSKELEDICNMLKKKHEEAKEILVRTIVNNNNLLMLNHPIYEEKISF</sequence>
<evidence type="ECO:0000313" key="2">
    <source>
        <dbReference type="Proteomes" id="UP001163603"/>
    </source>
</evidence>
<accession>A0ACC0XJU7</accession>
<name>A0ACC0XJU7_9ROSI</name>
<comment type="caution">
    <text evidence="1">The sequence shown here is derived from an EMBL/GenBank/DDBJ whole genome shotgun (WGS) entry which is preliminary data.</text>
</comment>
<organism evidence="1 2">
    <name type="scientific">Pistacia integerrima</name>
    <dbReference type="NCBI Taxonomy" id="434235"/>
    <lineage>
        <taxon>Eukaryota</taxon>
        <taxon>Viridiplantae</taxon>
        <taxon>Streptophyta</taxon>
        <taxon>Embryophyta</taxon>
        <taxon>Tracheophyta</taxon>
        <taxon>Spermatophyta</taxon>
        <taxon>Magnoliopsida</taxon>
        <taxon>eudicotyledons</taxon>
        <taxon>Gunneridae</taxon>
        <taxon>Pentapetalae</taxon>
        <taxon>rosids</taxon>
        <taxon>malvids</taxon>
        <taxon>Sapindales</taxon>
        <taxon>Anacardiaceae</taxon>
        <taxon>Pistacia</taxon>
    </lineage>
</organism>
<protein>
    <submittedName>
        <fullName evidence="1">Uncharacterized protein</fullName>
    </submittedName>
</protein>
<keyword evidence="2" id="KW-1185">Reference proteome</keyword>
<reference evidence="2" key="1">
    <citation type="journal article" date="2023" name="G3 (Bethesda)">
        <title>Genome assembly and association tests identify interacting loci associated with vigor, precocity, and sex in interspecific pistachio rootstocks.</title>
        <authorList>
            <person name="Palmer W."/>
            <person name="Jacygrad E."/>
            <person name="Sagayaradj S."/>
            <person name="Cavanaugh K."/>
            <person name="Han R."/>
            <person name="Bertier L."/>
            <person name="Beede B."/>
            <person name="Kafkas S."/>
            <person name="Golino D."/>
            <person name="Preece J."/>
            <person name="Michelmore R."/>
        </authorList>
    </citation>
    <scope>NUCLEOTIDE SEQUENCE [LARGE SCALE GENOMIC DNA]</scope>
</reference>
<gene>
    <name evidence="1" type="ORF">Pint_10457</name>
</gene>
<proteinExistence type="predicted"/>
<evidence type="ECO:0000313" key="1">
    <source>
        <dbReference type="EMBL" id="KAJ0017696.1"/>
    </source>
</evidence>
<dbReference type="Proteomes" id="UP001163603">
    <property type="component" value="Chromosome 12"/>
</dbReference>
<dbReference type="EMBL" id="CM047747">
    <property type="protein sequence ID" value="KAJ0017696.1"/>
    <property type="molecule type" value="Genomic_DNA"/>
</dbReference>